<dbReference type="EMBL" id="MOHC01000014">
    <property type="protein sequence ID" value="OJN38147.1"/>
    <property type="molecule type" value="Genomic_DNA"/>
</dbReference>
<dbReference type="EMBL" id="JABXPW010000005">
    <property type="protein sequence ID" value="MBA7721000.1"/>
    <property type="molecule type" value="Genomic_DNA"/>
</dbReference>
<gene>
    <name evidence="2" type="ORF">BK300_09180</name>
    <name evidence="1" type="ORF">HV209_20765</name>
</gene>
<evidence type="ECO:0000313" key="2">
    <source>
        <dbReference type="EMBL" id="OJN38147.1"/>
    </source>
</evidence>
<name>A0A0K5YJ45_ECOLX</name>
<reference evidence="2 3" key="1">
    <citation type="submission" date="2016-10" db="EMBL/GenBank/DDBJ databases">
        <title>Comprehensive resistome analysis reveals the prevalence of NDM and MCR-1 in Chinese poultry production.</title>
        <authorList>
            <person name="Wang Y."/>
            <person name="Zhang R."/>
            <person name="Li J."/>
            <person name="Wu Z."/>
            <person name="Wenjuan Y."/>
            <person name="Schwarz S."/>
            <person name="Tyrrell J."/>
            <person name="Zheng Y."/>
            <person name="Wang S."/>
            <person name="Shen Z."/>
            <person name="Liu Z."/>
            <person name="Lei L."/>
            <person name="Li M."/>
            <person name="Zhang Q."/>
            <person name="Wu C."/>
            <person name="Zhang Q."/>
            <person name="Wu Y."/>
            <person name="Walsh T."/>
            <person name="Shen J."/>
        </authorList>
    </citation>
    <scope>NUCLEOTIDE SEQUENCE [LARGE SCALE GENOMIC DNA]</scope>
    <source>
        <strain evidence="2 3">574</strain>
    </source>
</reference>
<dbReference type="AlphaFoldDB" id="A0A0K5YJ45"/>
<organism evidence="1 4">
    <name type="scientific">Escherichia coli</name>
    <dbReference type="NCBI Taxonomy" id="562"/>
    <lineage>
        <taxon>Bacteria</taxon>
        <taxon>Pseudomonadati</taxon>
        <taxon>Pseudomonadota</taxon>
        <taxon>Gammaproteobacteria</taxon>
        <taxon>Enterobacterales</taxon>
        <taxon>Enterobacteriaceae</taxon>
        <taxon>Escherichia</taxon>
    </lineage>
</organism>
<protein>
    <submittedName>
        <fullName evidence="1">Uncharacterized protein</fullName>
    </submittedName>
</protein>
<reference evidence="1" key="2">
    <citation type="submission" date="2020-06" db="EMBL/GenBank/DDBJ databases">
        <title>REHAB project genomes.</title>
        <authorList>
            <person name="Shaw L.P."/>
        </authorList>
    </citation>
    <scope>NUCLEOTIDE SEQUENCE</scope>
    <source>
        <strain evidence="1">RHBSTW-00474</strain>
    </source>
</reference>
<evidence type="ECO:0000313" key="1">
    <source>
        <dbReference type="EMBL" id="MBA7721000.1"/>
    </source>
</evidence>
<evidence type="ECO:0000313" key="3">
    <source>
        <dbReference type="Proteomes" id="UP000184077"/>
    </source>
</evidence>
<proteinExistence type="predicted"/>
<comment type="caution">
    <text evidence="1">The sequence shown here is derived from an EMBL/GenBank/DDBJ whole genome shotgun (WGS) entry which is preliminary data.</text>
</comment>
<dbReference type="Proteomes" id="UP000184077">
    <property type="component" value="Unassembled WGS sequence"/>
</dbReference>
<evidence type="ECO:0000313" key="4">
    <source>
        <dbReference type="Proteomes" id="UP000622722"/>
    </source>
</evidence>
<dbReference type="RefSeq" id="WP_001446998.1">
    <property type="nucleotide sequence ID" value="NZ_BAAGAI010000009.1"/>
</dbReference>
<sequence length="313" mass="35359">MSTENKNKTRRVRVGFFTGNGSKKDGTSAAKLAFEQMTTADTVTFPITYTTDTPNRGLKLVILQKDTTLQCYFGYVSWRRECLLPFIEDATGSERTIPLNDKDSVVERTYFIYYYETDLLAMTLNHIGPKVNDLAFILYNKTDLKSVTFEAIWKQESMKELLEDGNILRSFDLIVAAPRNFNKANYKIKNPLANEIIDMVVGMGGSHLRLNMRGRIRPKKQGFNYLKTSVTDAIKELLELFPKGSGGLKIKKIDVTEPSNRTPKSLLDQVLVSTKTIIVKSGYPSDSDIRTAMISAKIDNANYLAQYELASRD</sequence>
<accession>A0A0K5YJ45</accession>
<dbReference type="Proteomes" id="UP000622722">
    <property type="component" value="Unassembled WGS sequence"/>
</dbReference>